<evidence type="ECO:0000256" key="8">
    <source>
        <dbReference type="ARBA" id="ARBA00047811"/>
    </source>
</evidence>
<dbReference type="InterPro" id="IPR011009">
    <property type="entry name" value="Kinase-like_dom_sf"/>
</dbReference>
<dbReference type="GO" id="GO:0004693">
    <property type="term" value="F:cyclin-dependent protein serine/threonine kinase activity"/>
    <property type="evidence" value="ECO:0007669"/>
    <property type="project" value="UniProtKB-EC"/>
</dbReference>
<evidence type="ECO:0000256" key="7">
    <source>
        <dbReference type="ARBA" id="ARBA00022840"/>
    </source>
</evidence>
<dbReference type="SUPFAM" id="SSF56112">
    <property type="entry name" value="Protein kinase-like (PK-like)"/>
    <property type="match status" value="1"/>
</dbReference>
<dbReference type="OrthoDB" id="413582at2759"/>
<dbReference type="Gene3D" id="1.10.510.10">
    <property type="entry name" value="Transferase(Phosphotransferase) domain 1"/>
    <property type="match status" value="1"/>
</dbReference>
<dbReference type="PANTHER" id="PTHR24056">
    <property type="entry name" value="CELL DIVISION PROTEIN KINASE"/>
    <property type="match status" value="1"/>
</dbReference>
<dbReference type="EC" id="2.7.11.22" evidence="2"/>
<dbReference type="Proteomes" id="UP000305948">
    <property type="component" value="Unassembled WGS sequence"/>
</dbReference>
<evidence type="ECO:0000313" key="12">
    <source>
        <dbReference type="EMBL" id="TFK56418.1"/>
    </source>
</evidence>
<keyword evidence="3" id="KW-0723">Serine/threonine-protein kinase</keyword>
<dbReference type="PROSITE" id="PS00108">
    <property type="entry name" value="PROTEIN_KINASE_ST"/>
    <property type="match status" value="1"/>
</dbReference>
<keyword evidence="7" id="KW-0067">ATP-binding</keyword>
<evidence type="ECO:0000256" key="5">
    <source>
        <dbReference type="ARBA" id="ARBA00022741"/>
    </source>
</evidence>
<organism evidence="12 13">
    <name type="scientific">Heliocybe sulcata</name>
    <dbReference type="NCBI Taxonomy" id="5364"/>
    <lineage>
        <taxon>Eukaryota</taxon>
        <taxon>Fungi</taxon>
        <taxon>Dikarya</taxon>
        <taxon>Basidiomycota</taxon>
        <taxon>Agaricomycotina</taxon>
        <taxon>Agaricomycetes</taxon>
        <taxon>Gloeophyllales</taxon>
        <taxon>Gloeophyllaceae</taxon>
        <taxon>Heliocybe</taxon>
    </lineage>
</organism>
<dbReference type="SMART" id="SM00220">
    <property type="entry name" value="S_TKc"/>
    <property type="match status" value="1"/>
</dbReference>
<comment type="catalytic activity">
    <reaction evidence="8">
        <text>L-threonyl-[protein] + ATP = O-phospho-L-threonyl-[protein] + ADP + H(+)</text>
        <dbReference type="Rhea" id="RHEA:46608"/>
        <dbReference type="Rhea" id="RHEA-COMP:11060"/>
        <dbReference type="Rhea" id="RHEA-COMP:11605"/>
        <dbReference type="ChEBI" id="CHEBI:15378"/>
        <dbReference type="ChEBI" id="CHEBI:30013"/>
        <dbReference type="ChEBI" id="CHEBI:30616"/>
        <dbReference type="ChEBI" id="CHEBI:61977"/>
        <dbReference type="ChEBI" id="CHEBI:456216"/>
        <dbReference type="EC" id="2.7.11.22"/>
    </reaction>
</comment>
<keyword evidence="4" id="KW-0808">Transferase</keyword>
<dbReference type="EMBL" id="ML213503">
    <property type="protein sequence ID" value="TFK56418.1"/>
    <property type="molecule type" value="Genomic_DNA"/>
</dbReference>
<dbReference type="PROSITE" id="PS50011">
    <property type="entry name" value="PROTEIN_KINASE_DOM"/>
    <property type="match status" value="1"/>
</dbReference>
<comment type="catalytic activity">
    <reaction evidence="9">
        <text>L-seryl-[protein] + ATP = O-phospho-L-seryl-[protein] + ADP + H(+)</text>
        <dbReference type="Rhea" id="RHEA:17989"/>
        <dbReference type="Rhea" id="RHEA-COMP:9863"/>
        <dbReference type="Rhea" id="RHEA-COMP:11604"/>
        <dbReference type="ChEBI" id="CHEBI:15378"/>
        <dbReference type="ChEBI" id="CHEBI:29999"/>
        <dbReference type="ChEBI" id="CHEBI:30616"/>
        <dbReference type="ChEBI" id="CHEBI:83421"/>
        <dbReference type="ChEBI" id="CHEBI:456216"/>
        <dbReference type="EC" id="2.7.11.22"/>
    </reaction>
</comment>
<dbReference type="InterPro" id="IPR000719">
    <property type="entry name" value="Prot_kinase_dom"/>
</dbReference>
<dbReference type="GO" id="GO:0005524">
    <property type="term" value="F:ATP binding"/>
    <property type="evidence" value="ECO:0007669"/>
    <property type="project" value="UniProtKB-KW"/>
</dbReference>
<feature type="region of interest" description="Disordered" evidence="10">
    <location>
        <begin position="250"/>
        <end position="285"/>
    </location>
</feature>
<dbReference type="PANTHER" id="PTHR24056:SF171">
    <property type="entry name" value="CYCLIN-DEPENDENT KINASE 20"/>
    <property type="match status" value="1"/>
</dbReference>
<keyword evidence="13" id="KW-1185">Reference proteome</keyword>
<dbReference type="STRING" id="5364.A0A5C3NJW0"/>
<dbReference type="Pfam" id="PF00069">
    <property type="entry name" value="Pkinase"/>
    <property type="match status" value="1"/>
</dbReference>
<keyword evidence="6 12" id="KW-0418">Kinase</keyword>
<sequence length="427" mass="47901">MSEVRYDEDTLEVLHEGPVSTVSRALAKAKDPGGDEGHKWIAIKSAASRKELSHAPHDIIKEIRVLSRISHHNIIPILDHTSNQRLSEIQFFMPYVSYQLTDLLASPGFSPHTFMSSIDEEPPREPENARFCTLAKSIVYQILCGVAYLHSEHIAHRDLKPSNVLLTQDGCVKLIDFGIAYPEDEAEDKKIKSHDLWPEQPDRMYFEVGTGPYRAPELLFGPTTYQPYAVDSWSLGALLAEFFTSLRLTPSDEDDLPPDPSDEAERPGRNPFVLPQGGSFADPHSSWRRDSLFDASRGEIGLAWSIFCVKGTPTEDTWPGFNELPDASRVTFQYTPPVDLSPLLPSLPSSDISSDSPLDIIEKLLQYPPARRLHAADALKHAWFKREPGVLLPPEYEHDGAVSTIPEWQGQSLGQLLRVYVRPHLPE</sequence>
<dbReference type="AlphaFoldDB" id="A0A5C3NJW0"/>
<name>A0A5C3NJW0_9AGAM</name>
<evidence type="ECO:0000256" key="1">
    <source>
        <dbReference type="ARBA" id="ARBA00006485"/>
    </source>
</evidence>
<comment type="similarity">
    <text evidence="1">Belongs to the protein kinase superfamily. CMGC Ser/Thr protein kinase family. CDC2/CDKX subfamily.</text>
</comment>
<evidence type="ECO:0000313" key="13">
    <source>
        <dbReference type="Proteomes" id="UP000305948"/>
    </source>
</evidence>
<evidence type="ECO:0000256" key="2">
    <source>
        <dbReference type="ARBA" id="ARBA00012425"/>
    </source>
</evidence>
<keyword evidence="5" id="KW-0547">Nucleotide-binding</keyword>
<reference evidence="12 13" key="1">
    <citation type="journal article" date="2019" name="Nat. Ecol. Evol.">
        <title>Megaphylogeny resolves global patterns of mushroom evolution.</title>
        <authorList>
            <person name="Varga T."/>
            <person name="Krizsan K."/>
            <person name="Foldi C."/>
            <person name="Dima B."/>
            <person name="Sanchez-Garcia M."/>
            <person name="Sanchez-Ramirez S."/>
            <person name="Szollosi G.J."/>
            <person name="Szarkandi J.G."/>
            <person name="Papp V."/>
            <person name="Albert L."/>
            <person name="Andreopoulos W."/>
            <person name="Angelini C."/>
            <person name="Antonin V."/>
            <person name="Barry K.W."/>
            <person name="Bougher N.L."/>
            <person name="Buchanan P."/>
            <person name="Buyck B."/>
            <person name="Bense V."/>
            <person name="Catcheside P."/>
            <person name="Chovatia M."/>
            <person name="Cooper J."/>
            <person name="Damon W."/>
            <person name="Desjardin D."/>
            <person name="Finy P."/>
            <person name="Geml J."/>
            <person name="Haridas S."/>
            <person name="Hughes K."/>
            <person name="Justo A."/>
            <person name="Karasinski D."/>
            <person name="Kautmanova I."/>
            <person name="Kiss B."/>
            <person name="Kocsube S."/>
            <person name="Kotiranta H."/>
            <person name="LaButti K.M."/>
            <person name="Lechner B.E."/>
            <person name="Liimatainen K."/>
            <person name="Lipzen A."/>
            <person name="Lukacs Z."/>
            <person name="Mihaltcheva S."/>
            <person name="Morgado L.N."/>
            <person name="Niskanen T."/>
            <person name="Noordeloos M.E."/>
            <person name="Ohm R.A."/>
            <person name="Ortiz-Santana B."/>
            <person name="Ovrebo C."/>
            <person name="Racz N."/>
            <person name="Riley R."/>
            <person name="Savchenko A."/>
            <person name="Shiryaev A."/>
            <person name="Soop K."/>
            <person name="Spirin V."/>
            <person name="Szebenyi C."/>
            <person name="Tomsovsky M."/>
            <person name="Tulloss R.E."/>
            <person name="Uehling J."/>
            <person name="Grigoriev I.V."/>
            <person name="Vagvolgyi C."/>
            <person name="Papp T."/>
            <person name="Martin F.M."/>
            <person name="Miettinen O."/>
            <person name="Hibbett D.S."/>
            <person name="Nagy L.G."/>
        </authorList>
    </citation>
    <scope>NUCLEOTIDE SEQUENCE [LARGE SCALE GENOMIC DNA]</scope>
    <source>
        <strain evidence="12 13">OMC1185</strain>
    </source>
</reference>
<protein>
    <recommendedName>
        <fullName evidence="2">cyclin-dependent kinase</fullName>
        <ecNumber evidence="2">2.7.11.22</ecNumber>
    </recommendedName>
</protein>
<evidence type="ECO:0000256" key="6">
    <source>
        <dbReference type="ARBA" id="ARBA00022777"/>
    </source>
</evidence>
<feature type="compositionally biased region" description="Acidic residues" evidence="10">
    <location>
        <begin position="251"/>
        <end position="262"/>
    </location>
</feature>
<evidence type="ECO:0000256" key="10">
    <source>
        <dbReference type="SAM" id="MobiDB-lite"/>
    </source>
</evidence>
<dbReference type="GO" id="GO:0005634">
    <property type="term" value="C:nucleus"/>
    <property type="evidence" value="ECO:0007669"/>
    <property type="project" value="TreeGrafter"/>
</dbReference>
<accession>A0A5C3NJW0</accession>
<dbReference type="InterPro" id="IPR050108">
    <property type="entry name" value="CDK"/>
</dbReference>
<evidence type="ECO:0000256" key="9">
    <source>
        <dbReference type="ARBA" id="ARBA00048367"/>
    </source>
</evidence>
<dbReference type="InterPro" id="IPR008271">
    <property type="entry name" value="Ser/Thr_kinase_AS"/>
</dbReference>
<gene>
    <name evidence="12" type="ORF">OE88DRAFT_1669786</name>
</gene>
<feature type="domain" description="Protein kinase" evidence="11">
    <location>
        <begin position="8"/>
        <end position="384"/>
    </location>
</feature>
<evidence type="ECO:0000256" key="4">
    <source>
        <dbReference type="ARBA" id="ARBA00022679"/>
    </source>
</evidence>
<proteinExistence type="inferred from homology"/>
<evidence type="ECO:0000259" key="11">
    <source>
        <dbReference type="PROSITE" id="PS50011"/>
    </source>
</evidence>
<dbReference type="Gene3D" id="3.30.200.20">
    <property type="entry name" value="Phosphorylase Kinase, domain 1"/>
    <property type="match status" value="1"/>
</dbReference>
<evidence type="ECO:0000256" key="3">
    <source>
        <dbReference type="ARBA" id="ARBA00022527"/>
    </source>
</evidence>